<reference evidence="1 2" key="1">
    <citation type="submission" date="2020-07" db="EMBL/GenBank/DDBJ databases">
        <title>Sequencing the genomes of 1000 actinobacteria strains.</title>
        <authorList>
            <person name="Klenk H.-P."/>
        </authorList>
    </citation>
    <scope>NUCLEOTIDE SEQUENCE [LARGE SCALE GENOMIC DNA]</scope>
    <source>
        <strain evidence="1 2">DSM 8598</strain>
    </source>
</reference>
<dbReference type="AlphaFoldDB" id="A0A852WTF1"/>
<comment type="caution">
    <text evidence="1">The sequence shown here is derived from an EMBL/GenBank/DDBJ whole genome shotgun (WGS) entry which is preliminary data.</text>
</comment>
<accession>A0A852WTF1</accession>
<dbReference type="Proteomes" id="UP000549066">
    <property type="component" value="Unassembled WGS sequence"/>
</dbReference>
<organism evidence="1 2">
    <name type="scientific">Agromyces hippuratus</name>
    <dbReference type="NCBI Taxonomy" id="286438"/>
    <lineage>
        <taxon>Bacteria</taxon>
        <taxon>Bacillati</taxon>
        <taxon>Actinomycetota</taxon>
        <taxon>Actinomycetes</taxon>
        <taxon>Micrococcales</taxon>
        <taxon>Microbacteriaceae</taxon>
        <taxon>Agromyces</taxon>
    </lineage>
</organism>
<sequence>MTARARSVGDVVAAIDSVAARLAGRRIAADR</sequence>
<gene>
    <name evidence="1" type="ORF">BJY17_000337</name>
</gene>
<dbReference type="EMBL" id="JACCFI010000001">
    <property type="protein sequence ID" value="NYG19590.1"/>
    <property type="molecule type" value="Genomic_DNA"/>
</dbReference>
<evidence type="ECO:0000313" key="1">
    <source>
        <dbReference type="EMBL" id="NYG19590.1"/>
    </source>
</evidence>
<evidence type="ECO:0000313" key="2">
    <source>
        <dbReference type="Proteomes" id="UP000549066"/>
    </source>
</evidence>
<keyword evidence="2" id="KW-1185">Reference proteome</keyword>
<protein>
    <submittedName>
        <fullName evidence="1">Uncharacterized protein</fullName>
    </submittedName>
</protein>
<name>A0A852WTF1_9MICO</name>
<proteinExistence type="predicted"/>